<dbReference type="PANTHER" id="PTHR45758">
    <property type="entry name" value="MITOFERRIN-1-RELATED"/>
    <property type="match status" value="1"/>
</dbReference>
<dbReference type="PROSITE" id="PS50920">
    <property type="entry name" value="SOLCAR"/>
    <property type="match status" value="3"/>
</dbReference>
<keyword evidence="5" id="KW-0677">Repeat</keyword>
<dbReference type="InterPro" id="IPR023395">
    <property type="entry name" value="MCP_dom_sf"/>
</dbReference>
<comment type="subcellular location">
    <subcellularLocation>
        <location evidence="1">Mitochondrion membrane</location>
        <topology evidence="1">Multi-pass membrane protein</topology>
    </subcellularLocation>
</comment>
<dbReference type="SUPFAM" id="SSF103506">
    <property type="entry name" value="Mitochondrial carrier"/>
    <property type="match status" value="1"/>
</dbReference>
<keyword evidence="3 10" id="KW-0813">Transport</keyword>
<comment type="caution">
    <text evidence="12">The sequence shown here is derived from an EMBL/GenBank/DDBJ whole genome shotgun (WGS) entry which is preliminary data.</text>
</comment>
<dbReference type="GO" id="GO:0005381">
    <property type="term" value="F:iron ion transmembrane transporter activity"/>
    <property type="evidence" value="ECO:0007669"/>
    <property type="project" value="UniProtKB-ARBA"/>
</dbReference>
<organism evidence="12 13">
    <name type="scientific">Funneliformis mosseae</name>
    <name type="common">Endomycorrhizal fungus</name>
    <name type="synonym">Glomus mosseae</name>
    <dbReference type="NCBI Taxonomy" id="27381"/>
    <lineage>
        <taxon>Eukaryota</taxon>
        <taxon>Fungi</taxon>
        <taxon>Fungi incertae sedis</taxon>
        <taxon>Mucoromycota</taxon>
        <taxon>Glomeromycotina</taxon>
        <taxon>Glomeromycetes</taxon>
        <taxon>Glomerales</taxon>
        <taxon>Glomeraceae</taxon>
        <taxon>Funneliformis</taxon>
    </lineage>
</organism>
<dbReference type="Gene3D" id="1.50.40.10">
    <property type="entry name" value="Mitochondrial carrier domain"/>
    <property type="match status" value="1"/>
</dbReference>
<feature type="transmembrane region" description="Helical" evidence="11">
    <location>
        <begin position="150"/>
        <end position="172"/>
    </location>
</feature>
<dbReference type="EMBL" id="CAJVPP010003595">
    <property type="protein sequence ID" value="CAG8633191.1"/>
    <property type="molecule type" value="Genomic_DNA"/>
</dbReference>
<proteinExistence type="inferred from homology"/>
<evidence type="ECO:0000256" key="5">
    <source>
        <dbReference type="ARBA" id="ARBA00022737"/>
    </source>
</evidence>
<feature type="repeat" description="Solcar" evidence="9">
    <location>
        <begin position="191"/>
        <end position="278"/>
    </location>
</feature>
<comment type="similarity">
    <text evidence="2 10">Belongs to the mitochondrial carrier (TC 2.A.29) family.</text>
</comment>
<dbReference type="InterPro" id="IPR002067">
    <property type="entry name" value="MCP"/>
</dbReference>
<gene>
    <name evidence="12" type="ORF">FMOSSE_LOCUS10595</name>
</gene>
<keyword evidence="13" id="KW-1185">Reference proteome</keyword>
<dbReference type="GO" id="GO:0031966">
    <property type="term" value="C:mitochondrial membrane"/>
    <property type="evidence" value="ECO:0007669"/>
    <property type="project" value="UniProtKB-SubCell"/>
</dbReference>
<evidence type="ECO:0000256" key="10">
    <source>
        <dbReference type="RuleBase" id="RU000488"/>
    </source>
</evidence>
<feature type="repeat" description="Solcar" evidence="9">
    <location>
        <begin position="97"/>
        <end position="179"/>
    </location>
</feature>
<feature type="transmembrane region" description="Helical" evidence="11">
    <location>
        <begin position="59"/>
        <end position="80"/>
    </location>
</feature>
<evidence type="ECO:0000256" key="11">
    <source>
        <dbReference type="SAM" id="Phobius"/>
    </source>
</evidence>
<evidence type="ECO:0000256" key="8">
    <source>
        <dbReference type="ARBA" id="ARBA00023136"/>
    </source>
</evidence>
<evidence type="ECO:0000256" key="1">
    <source>
        <dbReference type="ARBA" id="ARBA00004225"/>
    </source>
</evidence>
<keyword evidence="6 11" id="KW-1133">Transmembrane helix</keyword>
<evidence type="ECO:0000256" key="7">
    <source>
        <dbReference type="ARBA" id="ARBA00023128"/>
    </source>
</evidence>
<evidence type="ECO:0000313" key="13">
    <source>
        <dbReference type="Proteomes" id="UP000789375"/>
    </source>
</evidence>
<keyword evidence="7" id="KW-0496">Mitochondrion</keyword>
<evidence type="ECO:0000256" key="2">
    <source>
        <dbReference type="ARBA" id="ARBA00006375"/>
    </source>
</evidence>
<dbReference type="PRINTS" id="PR00926">
    <property type="entry name" value="MITOCARRIER"/>
</dbReference>
<protein>
    <submittedName>
        <fullName evidence="12">16330_t:CDS:1</fullName>
    </submittedName>
</protein>
<evidence type="ECO:0000256" key="3">
    <source>
        <dbReference type="ARBA" id="ARBA00022448"/>
    </source>
</evidence>
<keyword evidence="4 9" id="KW-0812">Transmembrane</keyword>
<feature type="repeat" description="Solcar" evidence="9">
    <location>
        <begin position="1"/>
        <end position="87"/>
    </location>
</feature>
<dbReference type="Proteomes" id="UP000789375">
    <property type="component" value="Unassembled WGS sequence"/>
</dbReference>
<dbReference type="PANTHER" id="PTHR45758:SF3">
    <property type="entry name" value="MITOCHONDRIAL SUBSTRATE CARRIER FAMILY PROTEIN E"/>
    <property type="match status" value="1"/>
</dbReference>
<dbReference type="InterPro" id="IPR018108">
    <property type="entry name" value="MCP_transmembrane"/>
</dbReference>
<keyword evidence="8 9" id="KW-0472">Membrane</keyword>
<accession>A0A9N9DFF6</accession>
<dbReference type="AlphaFoldDB" id="A0A9N9DFF6"/>
<dbReference type="Pfam" id="PF00153">
    <property type="entry name" value="Mito_carr"/>
    <property type="match status" value="3"/>
</dbReference>
<evidence type="ECO:0000256" key="4">
    <source>
        <dbReference type="ARBA" id="ARBA00022692"/>
    </source>
</evidence>
<sequence>MSDNTNIIASSIAATTARLITHPLDTIRVLLQTDTTYTLSRKSSSPFIQLIRKTPFKSYYNGLAIATTLGIPALSSYLFVYDKAKYYLSSRLNVSDTSTLNYMLSGAMAETCSGIFWTPMEVLKSKLQSRNGINTLQMSKLILKNEGIRGFFRGYLLTLAVYVPHTMIYFVVYEKCKTWSKGREILTSNRDYVIFSAIACTIAGSVSNVLDIVKTRWQVSYGKEVDGVNAKSPLEIMKNMYRNEGGLRAFTKGMGARVIWIVPSASISMTLYEILKNKKGYIENY</sequence>
<evidence type="ECO:0000313" key="12">
    <source>
        <dbReference type="EMBL" id="CAG8633191.1"/>
    </source>
</evidence>
<name>A0A9N9DFF6_FUNMO</name>
<reference evidence="12" key="1">
    <citation type="submission" date="2021-06" db="EMBL/GenBank/DDBJ databases">
        <authorList>
            <person name="Kallberg Y."/>
            <person name="Tangrot J."/>
            <person name="Rosling A."/>
        </authorList>
    </citation>
    <scope>NUCLEOTIDE SEQUENCE</scope>
    <source>
        <strain evidence="12">87-6 pot B 2015</strain>
    </source>
</reference>
<evidence type="ECO:0000256" key="9">
    <source>
        <dbReference type="PROSITE-ProRule" id="PRU00282"/>
    </source>
</evidence>
<evidence type="ECO:0000256" key="6">
    <source>
        <dbReference type="ARBA" id="ARBA00022989"/>
    </source>
</evidence>
<feature type="transmembrane region" description="Helical" evidence="11">
    <location>
        <begin position="192"/>
        <end position="213"/>
    </location>
</feature>